<organism evidence="1 2">
    <name type="scientific">Elysia crispata</name>
    <name type="common">lettuce slug</name>
    <dbReference type="NCBI Taxonomy" id="231223"/>
    <lineage>
        <taxon>Eukaryota</taxon>
        <taxon>Metazoa</taxon>
        <taxon>Spiralia</taxon>
        <taxon>Lophotrochozoa</taxon>
        <taxon>Mollusca</taxon>
        <taxon>Gastropoda</taxon>
        <taxon>Heterobranchia</taxon>
        <taxon>Euthyneura</taxon>
        <taxon>Panpulmonata</taxon>
        <taxon>Sacoglossa</taxon>
        <taxon>Placobranchoidea</taxon>
        <taxon>Plakobranchidae</taxon>
        <taxon>Elysia</taxon>
    </lineage>
</organism>
<evidence type="ECO:0000313" key="2">
    <source>
        <dbReference type="Proteomes" id="UP001283361"/>
    </source>
</evidence>
<accession>A0AAE1DG95</accession>
<gene>
    <name evidence="1" type="ORF">RRG08_009564</name>
</gene>
<dbReference type="AlphaFoldDB" id="A0AAE1DG95"/>
<sequence length="114" mass="13186">MTYYVLTGHRVSRRMLTDIMTYYVLTGHRVSRRMLTDIMTYYVLTGHRVSRRMLTDIMTYYVLIGNPVSHGRGRQKTFDITRSIRMNHGEEFQALCGICPEKPSGGSCRGCQTL</sequence>
<comment type="caution">
    <text evidence="1">The sequence shown here is derived from an EMBL/GenBank/DDBJ whole genome shotgun (WGS) entry which is preliminary data.</text>
</comment>
<reference evidence="1" key="1">
    <citation type="journal article" date="2023" name="G3 (Bethesda)">
        <title>A reference genome for the long-term kleptoplast-retaining sea slug Elysia crispata morphotype clarki.</title>
        <authorList>
            <person name="Eastman K.E."/>
            <person name="Pendleton A.L."/>
            <person name="Shaikh M.A."/>
            <person name="Suttiyut T."/>
            <person name="Ogas R."/>
            <person name="Tomko P."/>
            <person name="Gavelis G."/>
            <person name="Widhalm J.R."/>
            <person name="Wisecaver J.H."/>
        </authorList>
    </citation>
    <scope>NUCLEOTIDE SEQUENCE</scope>
    <source>
        <strain evidence="1">ECLA1</strain>
    </source>
</reference>
<name>A0AAE1DG95_9GAST</name>
<evidence type="ECO:0000313" key="1">
    <source>
        <dbReference type="EMBL" id="KAK3769412.1"/>
    </source>
</evidence>
<protein>
    <submittedName>
        <fullName evidence="1">Uncharacterized protein</fullName>
    </submittedName>
</protein>
<keyword evidence="2" id="KW-1185">Reference proteome</keyword>
<proteinExistence type="predicted"/>
<dbReference type="Proteomes" id="UP001283361">
    <property type="component" value="Unassembled WGS sequence"/>
</dbReference>
<dbReference type="EMBL" id="JAWDGP010003930">
    <property type="protein sequence ID" value="KAK3769412.1"/>
    <property type="molecule type" value="Genomic_DNA"/>
</dbReference>